<organism evidence="2 3">
    <name type="scientific">Phytophthora pseudosyringae</name>
    <dbReference type="NCBI Taxonomy" id="221518"/>
    <lineage>
        <taxon>Eukaryota</taxon>
        <taxon>Sar</taxon>
        <taxon>Stramenopiles</taxon>
        <taxon>Oomycota</taxon>
        <taxon>Peronosporomycetes</taxon>
        <taxon>Peronosporales</taxon>
        <taxon>Peronosporaceae</taxon>
        <taxon>Phytophthora</taxon>
    </lineage>
</organism>
<evidence type="ECO:0000313" key="2">
    <source>
        <dbReference type="EMBL" id="KAG7377527.1"/>
    </source>
</evidence>
<dbReference type="OrthoDB" id="109312at2759"/>
<evidence type="ECO:0000256" key="1">
    <source>
        <dbReference type="SAM" id="MobiDB-lite"/>
    </source>
</evidence>
<reference evidence="2" key="1">
    <citation type="submission" date="2021-02" db="EMBL/GenBank/DDBJ databases">
        <authorList>
            <person name="Palmer J.M."/>
        </authorList>
    </citation>
    <scope>NUCLEOTIDE SEQUENCE</scope>
    <source>
        <strain evidence="2">SCRP734</strain>
    </source>
</reference>
<gene>
    <name evidence="2" type="ORF">PHYPSEUDO_011520</name>
</gene>
<comment type="caution">
    <text evidence="2">The sequence shown here is derived from an EMBL/GenBank/DDBJ whole genome shotgun (WGS) entry which is preliminary data.</text>
</comment>
<proteinExistence type="predicted"/>
<dbReference type="Proteomes" id="UP000694044">
    <property type="component" value="Unassembled WGS sequence"/>
</dbReference>
<feature type="region of interest" description="Disordered" evidence="1">
    <location>
        <begin position="185"/>
        <end position="207"/>
    </location>
</feature>
<accession>A0A8T1V892</accession>
<dbReference type="EMBL" id="JAGDFM010000514">
    <property type="protein sequence ID" value="KAG7377527.1"/>
    <property type="molecule type" value="Genomic_DNA"/>
</dbReference>
<name>A0A8T1V892_9STRA</name>
<dbReference type="AlphaFoldDB" id="A0A8T1V892"/>
<evidence type="ECO:0000313" key="3">
    <source>
        <dbReference type="Proteomes" id="UP000694044"/>
    </source>
</evidence>
<keyword evidence="3" id="KW-1185">Reference proteome</keyword>
<protein>
    <submittedName>
        <fullName evidence="2">Uncharacterized protein</fullName>
    </submittedName>
</protein>
<sequence length="370" mass="40112">MPTNSAERRRYMFDHAMHALSKISADTVRHSFDKAGPFFGCVTSTDVQGMLDEASLLSVVDAQDDDTSRVHDVLSGGVNESASEVINLFAVQIFAKMSILSVPASPRGRAVTSTSSNTLLGRVAEMIGSADAHGRLQIVLATVGNFCLVVVGDTGHRFVEENALVTRLMCIEENGVDGGAVLGQDGEDRHADAEPTLGEQYGARSSRTGNPYPCKFTMWAEYTLQHYTLLPVYPTTKRIVKLKDNNTGEIFRSVKGAPQVVLDMNVNAETLRVGVENRIYEFASRGYRCLGIAATVNVAQALVAPAVLVVADQIALWLGRQCRLPRARQAEEVDDHEVGMEGIGHASKLWGGLRCWSRSGADIIKFSLIG</sequence>